<dbReference type="OrthoDB" id="5002395at2759"/>
<keyword evidence="2" id="KW-1185">Reference proteome</keyword>
<evidence type="ECO:0000313" key="2">
    <source>
        <dbReference type="Proteomes" id="UP000604273"/>
    </source>
</evidence>
<accession>A0A8H4WTB8</accession>
<dbReference type="Proteomes" id="UP000604273">
    <property type="component" value="Unassembled WGS sequence"/>
</dbReference>
<proteinExistence type="predicted"/>
<organism evidence="1 2">
    <name type="scientific">Fusarium gaditjirri</name>
    <dbReference type="NCBI Taxonomy" id="282569"/>
    <lineage>
        <taxon>Eukaryota</taxon>
        <taxon>Fungi</taxon>
        <taxon>Dikarya</taxon>
        <taxon>Ascomycota</taxon>
        <taxon>Pezizomycotina</taxon>
        <taxon>Sordariomycetes</taxon>
        <taxon>Hypocreomycetidae</taxon>
        <taxon>Hypocreales</taxon>
        <taxon>Nectriaceae</taxon>
        <taxon>Fusarium</taxon>
        <taxon>Fusarium nisikadoi species complex</taxon>
    </lineage>
</organism>
<comment type="caution">
    <text evidence="1">The sequence shown here is derived from an EMBL/GenBank/DDBJ whole genome shotgun (WGS) entry which is preliminary data.</text>
</comment>
<protein>
    <submittedName>
        <fullName evidence="1">Uncharacterized protein</fullName>
    </submittedName>
</protein>
<dbReference type="EMBL" id="JABFAI010000245">
    <property type="protein sequence ID" value="KAF4949160.1"/>
    <property type="molecule type" value="Genomic_DNA"/>
</dbReference>
<reference evidence="1" key="1">
    <citation type="journal article" date="2020" name="BMC Genomics">
        <title>Correction to: Identification and distribution of gene clusters required for synthesis of sphingolipid metabolism inhibitors in diverse species of the filamentous fungus Fusarium.</title>
        <authorList>
            <person name="Kim H.S."/>
            <person name="Lohmar J.M."/>
            <person name="Busman M."/>
            <person name="Brown D.W."/>
            <person name="Naumann T.A."/>
            <person name="Divon H.H."/>
            <person name="Lysoe E."/>
            <person name="Uhlig S."/>
            <person name="Proctor R.H."/>
        </authorList>
    </citation>
    <scope>NUCLEOTIDE SEQUENCE</scope>
    <source>
        <strain evidence="1">NRRL 45417</strain>
    </source>
</reference>
<dbReference type="AlphaFoldDB" id="A0A8H4WTB8"/>
<name>A0A8H4WTB8_9HYPO</name>
<gene>
    <name evidence="1" type="ORF">FGADI_9076</name>
</gene>
<sequence length="184" mass="21069">MPEIPRLPLAALEGSCSKACINPDLLRYWNFLLQRRIAWIHYHRDNPGVNPGVNTTILIPGPDGLPICENLPPKPPDFMTIPYPDQNSDSIELKLLLEPANRAWARKYVATDDCVDRVVGILQDRSPATHFAWGRILDWIMNMDLDRDIKTLDLMEQIMDARRAYVRDSEQLAHFATKPQSILQ</sequence>
<evidence type="ECO:0000313" key="1">
    <source>
        <dbReference type="EMBL" id="KAF4949160.1"/>
    </source>
</evidence>
<reference evidence="1" key="2">
    <citation type="submission" date="2020-05" db="EMBL/GenBank/DDBJ databases">
        <authorList>
            <person name="Kim H.-S."/>
            <person name="Proctor R.H."/>
            <person name="Brown D.W."/>
        </authorList>
    </citation>
    <scope>NUCLEOTIDE SEQUENCE</scope>
    <source>
        <strain evidence="1">NRRL 45417</strain>
    </source>
</reference>